<keyword evidence="4" id="KW-1185">Reference proteome</keyword>
<feature type="transmembrane region" description="Helical" evidence="1">
    <location>
        <begin position="381"/>
        <end position="398"/>
    </location>
</feature>
<keyword evidence="1" id="KW-0812">Transmembrane</keyword>
<evidence type="ECO:0000256" key="1">
    <source>
        <dbReference type="SAM" id="Phobius"/>
    </source>
</evidence>
<dbReference type="PANTHER" id="PTHR34473">
    <property type="entry name" value="UPF0699 TRANSMEMBRANE PROTEIN YDBS"/>
    <property type="match status" value="1"/>
</dbReference>
<dbReference type="PIRSF" id="PIRSF026631">
    <property type="entry name" value="UCP026631"/>
    <property type="match status" value="1"/>
</dbReference>
<evidence type="ECO:0000313" key="4">
    <source>
        <dbReference type="Proteomes" id="UP001275315"/>
    </source>
</evidence>
<accession>A0ABU5CTC7</accession>
<proteinExistence type="predicted"/>
<feature type="transmembrane region" description="Helical" evidence="1">
    <location>
        <begin position="43"/>
        <end position="64"/>
    </location>
</feature>
<feature type="domain" description="YdbS-like PH" evidence="2">
    <location>
        <begin position="400"/>
        <end position="479"/>
    </location>
</feature>
<dbReference type="PANTHER" id="PTHR34473:SF2">
    <property type="entry name" value="UPF0699 TRANSMEMBRANE PROTEIN YDBT"/>
    <property type="match status" value="1"/>
</dbReference>
<keyword evidence="1" id="KW-0472">Membrane</keyword>
<dbReference type="Pfam" id="PF03703">
    <property type="entry name" value="bPH_2"/>
    <property type="match status" value="3"/>
</dbReference>
<evidence type="ECO:0000313" key="3">
    <source>
        <dbReference type="EMBL" id="MDY0409618.1"/>
    </source>
</evidence>
<organism evidence="3 4">
    <name type="scientific">Paracerasibacillus soli</name>
    <dbReference type="NCBI Taxonomy" id="480284"/>
    <lineage>
        <taxon>Bacteria</taxon>
        <taxon>Bacillati</taxon>
        <taxon>Bacillota</taxon>
        <taxon>Bacilli</taxon>
        <taxon>Bacillales</taxon>
        <taxon>Bacillaceae</taxon>
        <taxon>Paracerasibacillus</taxon>
    </lineage>
</organism>
<dbReference type="InterPro" id="IPR005182">
    <property type="entry name" value="YdbS-like_PH"/>
</dbReference>
<feature type="transmembrane region" description="Helical" evidence="1">
    <location>
        <begin position="189"/>
        <end position="208"/>
    </location>
</feature>
<evidence type="ECO:0000259" key="2">
    <source>
        <dbReference type="Pfam" id="PF03703"/>
    </source>
</evidence>
<dbReference type="InterPro" id="IPR014529">
    <property type="entry name" value="UCP026631"/>
</dbReference>
<name>A0ABU5CTC7_9BACI</name>
<feature type="transmembrane region" description="Helical" evidence="1">
    <location>
        <begin position="356"/>
        <end position="375"/>
    </location>
</feature>
<protein>
    <submittedName>
        <fullName evidence="3">PH domain-containing protein</fullName>
    </submittedName>
</protein>
<feature type="domain" description="YdbS-like PH" evidence="2">
    <location>
        <begin position="258"/>
        <end position="337"/>
    </location>
</feature>
<feature type="transmembrane region" description="Helical" evidence="1">
    <location>
        <begin position="12"/>
        <end position="31"/>
    </location>
</feature>
<comment type="caution">
    <text evidence="3">The sequence shown here is derived from an EMBL/GenBank/DDBJ whole genome shotgun (WGS) entry which is preliminary data.</text>
</comment>
<dbReference type="Proteomes" id="UP001275315">
    <property type="component" value="Unassembled WGS sequence"/>
</dbReference>
<keyword evidence="1" id="KW-1133">Transmembrane helix</keyword>
<gene>
    <name evidence="3" type="ORF">RWD45_14880</name>
</gene>
<sequence length="491" mass="57738">MEPKRMHPMKIAFLFLTTLKNSIFVFLYLFVLHFNDVSMFIKIARIIFCVFLISRLIAIIVEWWKTTYVLTNQSIDVSRGLFRKKYSRIPLERVQNIRWQTPFYFQPFQLTILLLETSATDDRASVKLVGIKRDEAKRIEQQLHDFKVAKTTDIPDFAQKDDESVQAEQGEERIVHFNPTRKDVIKASFLSFSFLAFIPILVTLFKNMEDVVDIEEQAEGVFAYLTSSWISITITIFLLVLIAITFGVVRTYLKYGKYEISSDEAHIYIESGVLSERAFTIRKENVQAVKITQNPLKKLLGLSEVILVSASRDDDEEAVNSLYPYLPSKRAQTLLEELLPEFQFTSDLQKLTKQALIVRMLRLPWSWLIATGLIIWLKPEWWFVSPILFIATYLSRFFNYRNTRFVFQQQFIQMKTGGLWSTVFVTNRKRVIEINMEQSLLQRKFGLSTITTYNRTKPYHAETLEDITIHHAEDFQNWYDQRREEIQIKST</sequence>
<dbReference type="EMBL" id="JAWDIQ010000002">
    <property type="protein sequence ID" value="MDY0409618.1"/>
    <property type="molecule type" value="Genomic_DNA"/>
</dbReference>
<reference evidence="3 4" key="1">
    <citation type="submission" date="2023-10" db="EMBL/GenBank/DDBJ databases">
        <title>Virgibacillus soli CC-YMP-6 genome.</title>
        <authorList>
            <person name="Miliotis G."/>
            <person name="Sengupta P."/>
            <person name="Hameed A."/>
            <person name="Chuvochina M."/>
            <person name="Mcdonagh F."/>
            <person name="Simpson A.C."/>
            <person name="Singh N.K."/>
            <person name="Rekha P.D."/>
            <person name="Raman K."/>
            <person name="Hugenholtz P."/>
            <person name="Venkateswaran K."/>
        </authorList>
    </citation>
    <scope>NUCLEOTIDE SEQUENCE [LARGE SCALE GENOMIC DNA]</scope>
    <source>
        <strain evidence="3 4">CC-YMP-6</strain>
    </source>
</reference>
<feature type="domain" description="YdbS-like PH" evidence="2">
    <location>
        <begin position="63"/>
        <end position="143"/>
    </location>
</feature>
<dbReference type="RefSeq" id="WP_320380409.1">
    <property type="nucleotide sequence ID" value="NZ_JAWDIQ010000002.1"/>
</dbReference>
<feature type="transmembrane region" description="Helical" evidence="1">
    <location>
        <begin position="228"/>
        <end position="249"/>
    </location>
</feature>